<name>A0A4R3J465_9RHOB</name>
<accession>A0A4R3J465</accession>
<dbReference type="Proteomes" id="UP000295696">
    <property type="component" value="Unassembled WGS sequence"/>
</dbReference>
<evidence type="ECO:0000313" key="1">
    <source>
        <dbReference type="EMBL" id="TCS59072.1"/>
    </source>
</evidence>
<dbReference type="RefSeq" id="WP_132248203.1">
    <property type="nucleotide sequence ID" value="NZ_SLZU01000022.1"/>
</dbReference>
<dbReference type="OrthoDB" id="5110798at2"/>
<evidence type="ECO:0000313" key="2">
    <source>
        <dbReference type="Proteomes" id="UP000295696"/>
    </source>
</evidence>
<gene>
    <name evidence="1" type="ORF">EDD52_12231</name>
</gene>
<evidence type="ECO:0008006" key="3">
    <source>
        <dbReference type="Google" id="ProtNLM"/>
    </source>
</evidence>
<reference evidence="1 2" key="1">
    <citation type="submission" date="2019-03" db="EMBL/GenBank/DDBJ databases">
        <title>Genomic Encyclopedia of Type Strains, Phase IV (KMG-IV): sequencing the most valuable type-strain genomes for metagenomic binning, comparative biology and taxonomic classification.</title>
        <authorList>
            <person name="Goeker M."/>
        </authorList>
    </citation>
    <scope>NUCLEOTIDE SEQUENCE [LARGE SCALE GENOMIC DNA]</scope>
    <source>
        <strain evidence="1 2">DSM 104836</strain>
    </source>
</reference>
<protein>
    <recommendedName>
        <fullName evidence="3">Glycosyl transferase family 1</fullName>
    </recommendedName>
</protein>
<dbReference type="AlphaFoldDB" id="A0A4R3J465"/>
<sequence length="318" mass="36335">MNERPLRLELVYQPKQKKYGSVELRVFQLAQILERYAGRDISVKLVPFRYRQWYLQGAWALARPRNTAVLFSKSCLKRIRPNTLKVCRWRGCTTLIDYVDGDLDMARHLSPDVHLAASFGAERELLALRKNRHTKQGEVVRLLHHNTDTRLEDARACASGHLSSVYIGDLGNTVRSPALEKKIRYVPFERATEINQVRQAIASTNFHICVRNLDKLGKGNVQKPFTKGFLAAHVGAPVLAWRGDAEARHFLGDDYPYFIDSPRQEDIMRGIVHAEQTYGTALWNAAIHQMEKIHQQVNNKKIAESLVVLLKERMGKGS</sequence>
<organism evidence="1 2">
    <name type="scientific">Primorskyibacter sedentarius</name>
    <dbReference type="NCBI Taxonomy" id="745311"/>
    <lineage>
        <taxon>Bacteria</taxon>
        <taxon>Pseudomonadati</taxon>
        <taxon>Pseudomonadota</taxon>
        <taxon>Alphaproteobacteria</taxon>
        <taxon>Rhodobacterales</taxon>
        <taxon>Roseobacteraceae</taxon>
        <taxon>Primorskyibacter</taxon>
    </lineage>
</organism>
<proteinExistence type="predicted"/>
<comment type="caution">
    <text evidence="1">The sequence shown here is derived from an EMBL/GenBank/DDBJ whole genome shotgun (WGS) entry which is preliminary data.</text>
</comment>
<keyword evidence="2" id="KW-1185">Reference proteome</keyword>
<dbReference type="EMBL" id="SLZU01000022">
    <property type="protein sequence ID" value="TCS59072.1"/>
    <property type="molecule type" value="Genomic_DNA"/>
</dbReference>